<evidence type="ECO:0000313" key="2">
    <source>
        <dbReference type="Proteomes" id="UP001163324"/>
    </source>
</evidence>
<dbReference type="EMBL" id="CM047940">
    <property type="protein sequence ID" value="KAI9904946.1"/>
    <property type="molecule type" value="Genomic_DNA"/>
</dbReference>
<proteinExistence type="predicted"/>
<protein>
    <submittedName>
        <fullName evidence="1">Uncharacterized protein</fullName>
    </submittedName>
</protein>
<organism evidence="1 2">
    <name type="scientific">Trichothecium roseum</name>
    <dbReference type="NCBI Taxonomy" id="47278"/>
    <lineage>
        <taxon>Eukaryota</taxon>
        <taxon>Fungi</taxon>
        <taxon>Dikarya</taxon>
        <taxon>Ascomycota</taxon>
        <taxon>Pezizomycotina</taxon>
        <taxon>Sordariomycetes</taxon>
        <taxon>Hypocreomycetidae</taxon>
        <taxon>Hypocreales</taxon>
        <taxon>Hypocreales incertae sedis</taxon>
        <taxon>Trichothecium</taxon>
    </lineage>
</organism>
<evidence type="ECO:0000313" key="1">
    <source>
        <dbReference type="EMBL" id="KAI9904946.1"/>
    </source>
</evidence>
<sequence>MAGRDGVFLLLATFIAVKLIYGAYSGVHNGSIGEDRPQQWSVPLMGTVASRTLLFVAAVVHVGSNSPRAQAQLAKLDQIPRYLLQVLGYVIALIVSIATAVLRLSRALVIFIVPKARKLILGIREVITTITTRIIALPPGRLEAAPSAVQTRSQQPASIERLKAAAKVTKVAKVAKDQRKETKSVRRRLTPRDTDHESTANRSRLRIGPQEKSPLIPDKGTISLPRPVGEKEGEKALTVRELQIDGSLNNISVSAVPDTGSSFDIISEQFATANRLRIDTLGRIDFKLPNGAKRTFVGTVTAPWVFSGEKEAHKRVFHVLKDCIHQVVLGADFLDTTRTFSTFAHRIKEVISRNLPSTTPRRVLYIDQLGASASSKARLLSLCNGHPVFGLPDTCSDISIINHHTARELCQKLGLSILTDHSIEVQFIDGSTAHTSGLIKDVEWCFGVTLDNEDTRRIDLHVMDGIPCTVILDKWLLWENKVFSRYEDCLRYLGPDWQRSRDDFVLGIKRSRAPQGQANPMYEEAARRTEALSRLRKLPQDQQEASWQKEMQRRQHWHATHDTAGLSLAASSNSSEVRPLSAATTATAVPSITGTNAASVTSLKPASSDSSITGLPSPNGSSAPSTNNAPASSAGTSLQSNPVSPPCHAPNNTPQQTGRHSGITAALKNFAIGKWRKVKA</sequence>
<keyword evidence="2" id="KW-1185">Reference proteome</keyword>
<gene>
    <name evidence="1" type="ORF">N3K66_001475</name>
</gene>
<accession>A0ACC0VER3</accession>
<comment type="caution">
    <text evidence="1">The sequence shown here is derived from an EMBL/GenBank/DDBJ whole genome shotgun (WGS) entry which is preliminary data.</text>
</comment>
<name>A0ACC0VER3_9HYPO</name>
<dbReference type="Proteomes" id="UP001163324">
    <property type="component" value="Chromosome 1"/>
</dbReference>
<reference evidence="1" key="1">
    <citation type="submission" date="2022-10" db="EMBL/GenBank/DDBJ databases">
        <title>Complete Genome of Trichothecium roseum strain YXFP-22015, a Plant Pathogen Isolated from Citrus.</title>
        <authorList>
            <person name="Wang Y."/>
            <person name="Zhu L."/>
        </authorList>
    </citation>
    <scope>NUCLEOTIDE SEQUENCE</scope>
    <source>
        <strain evidence="1">YXFP-22015</strain>
    </source>
</reference>